<dbReference type="AlphaFoldDB" id="A0A9W9T0D9"/>
<proteinExistence type="predicted"/>
<reference evidence="2" key="2">
    <citation type="journal article" date="2023" name="IMA Fungus">
        <title>Comparative genomic study of the Penicillium genus elucidates a diverse pangenome and 15 lateral gene transfer events.</title>
        <authorList>
            <person name="Petersen C."/>
            <person name="Sorensen T."/>
            <person name="Nielsen M.R."/>
            <person name="Sondergaard T.E."/>
            <person name="Sorensen J.L."/>
            <person name="Fitzpatrick D.A."/>
            <person name="Frisvad J.C."/>
            <person name="Nielsen K.L."/>
        </authorList>
    </citation>
    <scope>NUCLEOTIDE SEQUENCE</scope>
    <source>
        <strain evidence="2">IBT 15544</strain>
    </source>
</reference>
<evidence type="ECO:0000313" key="3">
    <source>
        <dbReference type="Proteomes" id="UP001150904"/>
    </source>
</evidence>
<reference evidence="2" key="1">
    <citation type="submission" date="2022-12" db="EMBL/GenBank/DDBJ databases">
        <authorList>
            <person name="Petersen C."/>
        </authorList>
    </citation>
    <scope>NUCLEOTIDE SEQUENCE</scope>
    <source>
        <strain evidence="2">IBT 15544</strain>
    </source>
</reference>
<evidence type="ECO:0008006" key="4">
    <source>
        <dbReference type="Google" id="ProtNLM"/>
    </source>
</evidence>
<dbReference type="GeneID" id="83180055"/>
<feature type="chain" id="PRO_5040844244" description="Hydrophobin" evidence="1">
    <location>
        <begin position="20"/>
        <end position="106"/>
    </location>
</feature>
<keyword evidence="3" id="KW-1185">Reference proteome</keyword>
<sequence length="106" mass="11617">MRVSAIVVAFASVVSLSVAQSAIVKDDRINMSCDFAQDKTGMLQYPYCCRDFKPLRGNPHSNEAEDCDLLQAPQLCEDQSRPACCYTIGPKKICTSHVVFQPASSV</sequence>
<dbReference type="Proteomes" id="UP001150904">
    <property type="component" value="Unassembled WGS sequence"/>
</dbReference>
<evidence type="ECO:0000256" key="1">
    <source>
        <dbReference type="SAM" id="SignalP"/>
    </source>
</evidence>
<feature type="signal peptide" evidence="1">
    <location>
        <begin position="1"/>
        <end position="19"/>
    </location>
</feature>
<protein>
    <recommendedName>
        <fullName evidence="4">Hydrophobin</fullName>
    </recommendedName>
</protein>
<accession>A0A9W9T0D9</accession>
<dbReference type="EMBL" id="JAPQKR010000012">
    <property type="protein sequence ID" value="KAJ5204813.1"/>
    <property type="molecule type" value="Genomic_DNA"/>
</dbReference>
<evidence type="ECO:0000313" key="2">
    <source>
        <dbReference type="EMBL" id="KAJ5204813.1"/>
    </source>
</evidence>
<keyword evidence="1" id="KW-0732">Signal</keyword>
<dbReference type="RefSeq" id="XP_058309292.1">
    <property type="nucleotide sequence ID" value="XM_058452754.1"/>
</dbReference>
<name>A0A9W9T0D9_9EURO</name>
<organism evidence="2 3">
    <name type="scientific">Penicillium cinerascens</name>
    <dbReference type="NCBI Taxonomy" id="70096"/>
    <lineage>
        <taxon>Eukaryota</taxon>
        <taxon>Fungi</taxon>
        <taxon>Dikarya</taxon>
        <taxon>Ascomycota</taxon>
        <taxon>Pezizomycotina</taxon>
        <taxon>Eurotiomycetes</taxon>
        <taxon>Eurotiomycetidae</taxon>
        <taxon>Eurotiales</taxon>
        <taxon>Aspergillaceae</taxon>
        <taxon>Penicillium</taxon>
    </lineage>
</organism>
<comment type="caution">
    <text evidence="2">The sequence shown here is derived from an EMBL/GenBank/DDBJ whole genome shotgun (WGS) entry which is preliminary data.</text>
</comment>
<gene>
    <name evidence="2" type="ORF">N7498_005692</name>
</gene>
<dbReference type="OrthoDB" id="4269539at2759"/>